<evidence type="ECO:0000256" key="2">
    <source>
        <dbReference type="PROSITE-ProRule" id="PRU00339"/>
    </source>
</evidence>
<keyword evidence="1 3" id="KW-0732">Signal</keyword>
<dbReference type="InterPro" id="IPR011990">
    <property type="entry name" value="TPR-like_helical_dom_sf"/>
</dbReference>
<dbReference type="Pfam" id="PF13525">
    <property type="entry name" value="YfiO"/>
    <property type="match status" value="1"/>
</dbReference>
<keyword evidence="2" id="KW-0802">TPR repeat</keyword>
<evidence type="ECO:0000313" key="6">
    <source>
        <dbReference type="Proteomes" id="UP000198901"/>
    </source>
</evidence>
<feature type="signal peptide" evidence="3">
    <location>
        <begin position="1"/>
        <end position="24"/>
    </location>
</feature>
<name>A0A1G9RP75_9BACT</name>
<dbReference type="PANTHER" id="PTHR12558:SF13">
    <property type="entry name" value="CELL DIVISION CYCLE PROTEIN 27 HOMOLOG"/>
    <property type="match status" value="1"/>
</dbReference>
<dbReference type="PROSITE" id="PS50005">
    <property type="entry name" value="TPR"/>
    <property type="match status" value="4"/>
</dbReference>
<dbReference type="SUPFAM" id="SSF48452">
    <property type="entry name" value="TPR-like"/>
    <property type="match status" value="6"/>
</dbReference>
<evidence type="ECO:0000256" key="3">
    <source>
        <dbReference type="SAM" id="SignalP"/>
    </source>
</evidence>
<dbReference type="PANTHER" id="PTHR12558">
    <property type="entry name" value="CELL DIVISION CYCLE 16,23,27"/>
    <property type="match status" value="1"/>
</dbReference>
<reference evidence="5 6" key="1">
    <citation type="submission" date="2016-10" db="EMBL/GenBank/DDBJ databases">
        <authorList>
            <person name="de Groot N.N."/>
        </authorList>
    </citation>
    <scope>NUCLEOTIDE SEQUENCE [LARGE SCALE GENOMIC DNA]</scope>
    <source>
        <strain evidence="5 6">DSM 21668</strain>
    </source>
</reference>
<dbReference type="EMBL" id="FNGS01000005">
    <property type="protein sequence ID" value="SDM24984.1"/>
    <property type="molecule type" value="Genomic_DNA"/>
</dbReference>
<evidence type="ECO:0000313" key="5">
    <source>
        <dbReference type="EMBL" id="SDM24984.1"/>
    </source>
</evidence>
<dbReference type="AlphaFoldDB" id="A0A1G9RP75"/>
<dbReference type="Pfam" id="PF13174">
    <property type="entry name" value="TPR_6"/>
    <property type="match status" value="1"/>
</dbReference>
<feature type="repeat" description="TPR" evidence="2">
    <location>
        <begin position="770"/>
        <end position="803"/>
    </location>
</feature>
<accession>A0A1G9RP75</accession>
<dbReference type="InterPro" id="IPR019734">
    <property type="entry name" value="TPR_rpt"/>
</dbReference>
<organism evidence="5 6">
    <name type="scientific">Siphonobacter aquaeclarae</name>
    <dbReference type="NCBI Taxonomy" id="563176"/>
    <lineage>
        <taxon>Bacteria</taxon>
        <taxon>Pseudomonadati</taxon>
        <taxon>Bacteroidota</taxon>
        <taxon>Cytophagia</taxon>
        <taxon>Cytophagales</taxon>
        <taxon>Cytophagaceae</taxon>
        <taxon>Siphonobacter</taxon>
    </lineage>
</organism>
<dbReference type="Pfam" id="PF13432">
    <property type="entry name" value="TPR_16"/>
    <property type="match status" value="3"/>
</dbReference>
<evidence type="ECO:0000259" key="4">
    <source>
        <dbReference type="Pfam" id="PF13525"/>
    </source>
</evidence>
<keyword evidence="6" id="KW-1185">Reference proteome</keyword>
<gene>
    <name evidence="5" type="ORF">SAMN04488090_2977</name>
</gene>
<protein>
    <submittedName>
        <fullName evidence="5">TolA-binding protein</fullName>
    </submittedName>
</protein>
<feature type="repeat" description="TPR" evidence="2">
    <location>
        <begin position="622"/>
        <end position="655"/>
    </location>
</feature>
<feature type="chain" id="PRO_5011546615" evidence="3">
    <location>
        <begin position="25"/>
        <end position="1002"/>
    </location>
</feature>
<feature type="repeat" description="TPR" evidence="2">
    <location>
        <begin position="111"/>
        <end position="144"/>
    </location>
</feature>
<proteinExistence type="predicted"/>
<dbReference type="RefSeq" id="WP_176785561.1">
    <property type="nucleotide sequence ID" value="NZ_FNGS01000005.1"/>
</dbReference>
<dbReference type="Gene3D" id="1.25.40.10">
    <property type="entry name" value="Tetratricopeptide repeat domain"/>
    <property type="match status" value="9"/>
</dbReference>
<feature type="repeat" description="TPR" evidence="2">
    <location>
        <begin position="430"/>
        <end position="463"/>
    </location>
</feature>
<dbReference type="STRING" id="563176.SAMN04488090_2977"/>
<dbReference type="Pfam" id="PF12895">
    <property type="entry name" value="ANAPC3"/>
    <property type="match status" value="1"/>
</dbReference>
<feature type="domain" description="Outer membrane lipoprotein BamD-like" evidence="4">
    <location>
        <begin position="583"/>
        <end position="674"/>
    </location>
</feature>
<dbReference type="InterPro" id="IPR039565">
    <property type="entry name" value="BamD-like"/>
</dbReference>
<dbReference type="Proteomes" id="UP000198901">
    <property type="component" value="Unassembled WGS sequence"/>
</dbReference>
<evidence type="ECO:0000256" key="1">
    <source>
        <dbReference type="ARBA" id="ARBA00022729"/>
    </source>
</evidence>
<dbReference type="SMART" id="SM00028">
    <property type="entry name" value="TPR"/>
    <property type="match status" value="12"/>
</dbReference>
<sequence>MRVRRLSLLGSCLLSFYSAETVFAQNTTQYTSSDALYQAGVEFIEKKNYASASQEFKRYLQTNKGLLAANDLNAVNAEYYIAMSALYLNYPEAEVLAERFVKNHGEHPKARQLYGDLGAYYYNAGDYAKAIPYLQKAYGPDASFKLGMSLYYTNRYDEALKAFGQVLGSQSEYVSAASYYSGVIRFKNEDYAGAVEDFRRIENSREFGNEVPGWIAHSYYRQGQYDKLVAYTEPILRQGPKSGKKLDELSLLTADVFFQKGNYAKAAEYYKYHTNLKGGRLPAAAAYRYGYSQYRLNDFNGAIANLKQLSSSKDTIGQYSSYYLGISYLNTDNLSAAAGSLDQARKLNYNAAVKEDASFNHAKLQLDMGNGAGAVSEFDEFLKAFPNSSYVPESKELRGEGLLLSNNYAQILDYLEKERNLSPKQRNQYQQAAYNLGINAFNAEQFDKAIGAFDKATKYTDNRDIAAAAKFYKAEAYSAQHKYEEVIPQYNQLIASTENSRLVPDFRIRSRYGLGYAYYNTKDYDKAATQLKAYTDAVRGLPATDRRNYEDAMIRLADTYLVAKRYDEANKIYDQVVVAGKSDKDNALYNKGLSLLYAGKYAEAKTTLSQMLNQYPNSPYSDDAMFQLGMVELNQQNYPIAVRQFTRVIQERPNSPILHAAFLQRAIANSNLKKYDEAIADYKIILTKYAGSKSAESALLGVQDALNAVGRPEDFAQILKGYEQGNPSDESLEKIKYEAAKNLYFSEKYPQAVEALLEFFQRYPGSAYLPEANYYLGDSYFRTEDKISALRYYNKVISENKTSFVNRAAQRVGEIEFQNQNYRGAVRGYQVLYRAAANNKDKVAAQLGLMDAYLALPKPDSALIYAKEVINGDNSVTGARNRAQLTAGKIALAKGDNKRAIEEFEKTAKLGKDSYGAEAIYNVAAILFKEKKCKESRDKIINELKEQFSDQKWIDQGFLLLSDVYVCLNEGYQAKALLNTIIEGAEDKAVVEEAKRKLALIK</sequence>